<sequence length="277" mass="30976">MKNLWLIFTKYNAFFLFIVFFGLAFYLVVRNNTFQRALVVNSSNHLVGSAYEKINAWKSYLYLSEENASLAEENAALREQLQRFTMPDTMIQGVVNDTVHHVQYQYIVAKVTNNSIHQQNNYITLDKGRKHGIERGMGVISSSGIVGIVLHVSEHFCTVQSLLHSETRISAALEDSQAFGSLVWGDNYDPRIGTLKDIPNHVKVREGELIYTSGFSLFPPGILAGKVVQTGISGGDSFLDIKIELSTQFHNLQQVYVVKNVLAAEKAALESQNDDNG</sequence>
<dbReference type="Pfam" id="PF04085">
    <property type="entry name" value="MreC"/>
    <property type="match status" value="1"/>
</dbReference>
<feature type="transmembrane region" description="Helical" evidence="6">
    <location>
        <begin position="12"/>
        <end position="29"/>
    </location>
</feature>
<dbReference type="PANTHER" id="PTHR34138:SF1">
    <property type="entry name" value="CELL SHAPE-DETERMINING PROTEIN MREC"/>
    <property type="match status" value="1"/>
</dbReference>
<dbReference type="Gene3D" id="2.40.10.340">
    <property type="entry name" value="Rod shape-determining protein MreC, domain 1"/>
    <property type="match status" value="1"/>
</dbReference>
<dbReference type="Gene3D" id="2.40.10.350">
    <property type="entry name" value="Rod shape-determining protein MreC, domain 2"/>
    <property type="match status" value="1"/>
</dbReference>
<comment type="similarity">
    <text evidence="1 5">Belongs to the MreC family.</text>
</comment>
<feature type="domain" description="Rod shape-determining protein MreC beta-barrel core" evidence="7">
    <location>
        <begin position="111"/>
        <end position="259"/>
    </location>
</feature>
<evidence type="ECO:0000256" key="2">
    <source>
        <dbReference type="ARBA" id="ARBA00013855"/>
    </source>
</evidence>
<keyword evidence="3 5" id="KW-0133">Cell shape</keyword>
<keyword evidence="6" id="KW-0472">Membrane</keyword>
<evidence type="ECO:0000256" key="1">
    <source>
        <dbReference type="ARBA" id="ARBA00009369"/>
    </source>
</evidence>
<dbReference type="InterPro" id="IPR055342">
    <property type="entry name" value="MreC_beta-barrel_core"/>
</dbReference>
<dbReference type="Proteomes" id="UP000198916">
    <property type="component" value="Unassembled WGS sequence"/>
</dbReference>
<keyword evidence="6" id="KW-1133">Transmembrane helix</keyword>
<dbReference type="PANTHER" id="PTHR34138">
    <property type="entry name" value="CELL SHAPE-DETERMINING PROTEIN MREC"/>
    <property type="match status" value="1"/>
</dbReference>
<dbReference type="InterPro" id="IPR042175">
    <property type="entry name" value="Cell/Rod_MreC_2"/>
</dbReference>
<keyword evidence="9" id="KW-1185">Reference proteome</keyword>
<protein>
    <recommendedName>
        <fullName evidence="2 5">Cell shape-determining protein MreC</fullName>
    </recommendedName>
    <alternativeName>
        <fullName evidence="4 5">Cell shape protein MreC</fullName>
    </alternativeName>
</protein>
<dbReference type="STRING" id="332977.SAMN05421740_103543"/>
<dbReference type="GO" id="GO:0008360">
    <property type="term" value="P:regulation of cell shape"/>
    <property type="evidence" value="ECO:0007669"/>
    <property type="project" value="UniProtKB-KW"/>
</dbReference>
<dbReference type="OrthoDB" id="9811827at2"/>
<accession>A0A1H7MJ53</accession>
<evidence type="ECO:0000256" key="5">
    <source>
        <dbReference type="PIRNR" id="PIRNR038471"/>
    </source>
</evidence>
<comment type="function">
    <text evidence="5">Involved in formation and maintenance of cell shape.</text>
</comment>
<evidence type="ECO:0000256" key="4">
    <source>
        <dbReference type="ARBA" id="ARBA00032089"/>
    </source>
</evidence>
<evidence type="ECO:0000256" key="3">
    <source>
        <dbReference type="ARBA" id="ARBA00022960"/>
    </source>
</evidence>
<reference evidence="9" key="1">
    <citation type="submission" date="2016-10" db="EMBL/GenBank/DDBJ databases">
        <authorList>
            <person name="Varghese N."/>
            <person name="Submissions S."/>
        </authorList>
    </citation>
    <scope>NUCLEOTIDE SEQUENCE [LARGE SCALE GENOMIC DNA]</scope>
    <source>
        <strain evidence="9">Jip14</strain>
    </source>
</reference>
<evidence type="ECO:0000313" key="9">
    <source>
        <dbReference type="Proteomes" id="UP000198916"/>
    </source>
</evidence>
<dbReference type="PIRSF" id="PIRSF038471">
    <property type="entry name" value="MreC"/>
    <property type="match status" value="1"/>
</dbReference>
<dbReference type="RefSeq" id="WP_090605114.1">
    <property type="nucleotide sequence ID" value="NZ_FNZR01000003.1"/>
</dbReference>
<dbReference type="GO" id="GO:0005886">
    <property type="term" value="C:plasma membrane"/>
    <property type="evidence" value="ECO:0007669"/>
    <property type="project" value="TreeGrafter"/>
</dbReference>
<evidence type="ECO:0000259" key="7">
    <source>
        <dbReference type="Pfam" id="PF04085"/>
    </source>
</evidence>
<dbReference type="EMBL" id="FNZR01000003">
    <property type="protein sequence ID" value="SEL11326.1"/>
    <property type="molecule type" value="Genomic_DNA"/>
</dbReference>
<keyword evidence="6" id="KW-0812">Transmembrane</keyword>
<gene>
    <name evidence="8" type="ORF">SAMN05421740_103543</name>
</gene>
<dbReference type="InterPro" id="IPR007221">
    <property type="entry name" value="MreC"/>
</dbReference>
<name>A0A1H7MJ53_9SPHI</name>
<evidence type="ECO:0000256" key="6">
    <source>
        <dbReference type="SAM" id="Phobius"/>
    </source>
</evidence>
<evidence type="ECO:0000313" key="8">
    <source>
        <dbReference type="EMBL" id="SEL11326.1"/>
    </source>
</evidence>
<dbReference type="AlphaFoldDB" id="A0A1H7MJ53"/>
<organism evidence="8 9">
    <name type="scientific">Parapedobacter koreensis</name>
    <dbReference type="NCBI Taxonomy" id="332977"/>
    <lineage>
        <taxon>Bacteria</taxon>
        <taxon>Pseudomonadati</taxon>
        <taxon>Bacteroidota</taxon>
        <taxon>Sphingobacteriia</taxon>
        <taxon>Sphingobacteriales</taxon>
        <taxon>Sphingobacteriaceae</taxon>
        <taxon>Parapedobacter</taxon>
    </lineage>
</organism>
<dbReference type="InterPro" id="IPR042177">
    <property type="entry name" value="Cell/Rod_1"/>
</dbReference>
<proteinExistence type="inferred from homology"/>
<dbReference type="NCBIfam" id="NF010532">
    <property type="entry name" value="PRK13922.9-3"/>
    <property type="match status" value="1"/>
</dbReference>